<dbReference type="AlphaFoldDB" id="A0A6N9YLB0"/>
<dbReference type="RefSeq" id="WP_163818626.1">
    <property type="nucleotide sequence ID" value="NZ_JAAGOB010000005.1"/>
</dbReference>
<comment type="caution">
    <text evidence="1">The sequence shown here is derived from an EMBL/GenBank/DDBJ whole genome shotgun (WGS) entry which is preliminary data.</text>
</comment>
<reference evidence="1 2" key="1">
    <citation type="submission" date="2020-02" db="EMBL/GenBank/DDBJ databases">
        <authorList>
            <person name="Li X.-J."/>
            <person name="Feng X.-M."/>
        </authorList>
    </citation>
    <scope>NUCLEOTIDE SEQUENCE [LARGE SCALE GENOMIC DNA]</scope>
    <source>
        <strain evidence="1 2">CGMCC 4.7225</strain>
    </source>
</reference>
<gene>
    <name evidence="1" type="ORF">G1H11_11115</name>
</gene>
<keyword evidence="2" id="KW-1185">Reference proteome</keyword>
<evidence type="ECO:0000313" key="1">
    <source>
        <dbReference type="EMBL" id="NED95861.1"/>
    </source>
</evidence>
<dbReference type="EMBL" id="JAAGOB010000005">
    <property type="protein sequence ID" value="NED95861.1"/>
    <property type="molecule type" value="Genomic_DNA"/>
</dbReference>
<dbReference type="Proteomes" id="UP000469185">
    <property type="component" value="Unassembled WGS sequence"/>
</dbReference>
<proteinExistence type="predicted"/>
<sequence length="102" mass="11041">MSSLAAAVRDQRRILSEALGVPVAVVDVDVRPVLPVVVRERIARARVLRDTARWANRAAADERATAARMLAGEMGLALRDIGTILGVSHQRAHQLLARGGER</sequence>
<accession>A0A6N9YLB0</accession>
<protein>
    <recommendedName>
        <fullName evidence="3">RNA polymerase sigma-70 region 4 domain-containing protein</fullName>
    </recommendedName>
</protein>
<evidence type="ECO:0008006" key="3">
    <source>
        <dbReference type="Google" id="ProtNLM"/>
    </source>
</evidence>
<name>A0A6N9YLB0_9ACTN</name>
<organism evidence="1 2">
    <name type="scientific">Phytoactinopolyspora alkaliphila</name>
    <dbReference type="NCBI Taxonomy" id="1783498"/>
    <lineage>
        <taxon>Bacteria</taxon>
        <taxon>Bacillati</taxon>
        <taxon>Actinomycetota</taxon>
        <taxon>Actinomycetes</taxon>
        <taxon>Jiangellales</taxon>
        <taxon>Jiangellaceae</taxon>
        <taxon>Phytoactinopolyspora</taxon>
    </lineage>
</organism>
<evidence type="ECO:0000313" key="2">
    <source>
        <dbReference type="Proteomes" id="UP000469185"/>
    </source>
</evidence>